<comment type="caution">
    <text evidence="3">Lacks conserved residue(s) required for the propagation of feature annotation.</text>
</comment>
<dbReference type="Proteomes" id="UP000215914">
    <property type="component" value="Unassembled WGS sequence"/>
</dbReference>
<dbReference type="AlphaFoldDB" id="A0A9K3HLE6"/>
<comment type="similarity">
    <text evidence="3">Belongs to the GRAS family.</text>
</comment>
<organism evidence="4 5">
    <name type="scientific">Helianthus annuus</name>
    <name type="common">Common sunflower</name>
    <dbReference type="NCBI Taxonomy" id="4232"/>
    <lineage>
        <taxon>Eukaryota</taxon>
        <taxon>Viridiplantae</taxon>
        <taxon>Streptophyta</taxon>
        <taxon>Embryophyta</taxon>
        <taxon>Tracheophyta</taxon>
        <taxon>Spermatophyta</taxon>
        <taxon>Magnoliopsida</taxon>
        <taxon>eudicotyledons</taxon>
        <taxon>Gunneridae</taxon>
        <taxon>Pentapetalae</taxon>
        <taxon>asterids</taxon>
        <taxon>campanulids</taxon>
        <taxon>Asterales</taxon>
        <taxon>Asteraceae</taxon>
        <taxon>Asteroideae</taxon>
        <taxon>Heliantheae alliance</taxon>
        <taxon>Heliantheae</taxon>
        <taxon>Helianthus</taxon>
    </lineage>
</organism>
<evidence type="ECO:0000313" key="4">
    <source>
        <dbReference type="EMBL" id="KAF5780268.1"/>
    </source>
</evidence>
<keyword evidence="2" id="KW-0804">Transcription</keyword>
<evidence type="ECO:0000313" key="5">
    <source>
        <dbReference type="Proteomes" id="UP000215914"/>
    </source>
</evidence>
<name>A0A9K3HLE6_HELAN</name>
<dbReference type="Gramene" id="mRNA:HanXRQr2_Chr11g0470021">
    <property type="protein sequence ID" value="CDS:HanXRQr2_Chr11g0470021.1"/>
    <property type="gene ID" value="HanXRQr2_Chr11g0470021"/>
</dbReference>
<proteinExistence type="inferred from homology"/>
<accession>A0A9K3HLE6</accession>
<dbReference type="PROSITE" id="PS50985">
    <property type="entry name" value="GRAS"/>
    <property type="match status" value="1"/>
</dbReference>
<gene>
    <name evidence="4" type="ORF">HanXRQr2_Chr11g0470021</name>
</gene>
<reference evidence="4" key="2">
    <citation type="submission" date="2020-06" db="EMBL/GenBank/DDBJ databases">
        <title>Helianthus annuus Genome sequencing and assembly Release 2.</title>
        <authorList>
            <person name="Gouzy J."/>
            <person name="Langlade N."/>
            <person name="Munos S."/>
        </authorList>
    </citation>
    <scope>NUCLEOTIDE SEQUENCE</scope>
    <source>
        <tissue evidence="4">Leaves</tissue>
    </source>
</reference>
<dbReference type="EMBL" id="MNCJ02000326">
    <property type="protein sequence ID" value="KAF5780268.1"/>
    <property type="molecule type" value="Genomic_DNA"/>
</dbReference>
<dbReference type="Pfam" id="PF03514">
    <property type="entry name" value="GRAS"/>
    <property type="match status" value="1"/>
</dbReference>
<keyword evidence="1" id="KW-0805">Transcription regulation</keyword>
<evidence type="ECO:0000256" key="1">
    <source>
        <dbReference type="ARBA" id="ARBA00023015"/>
    </source>
</evidence>
<keyword evidence="5" id="KW-1185">Reference proteome</keyword>
<dbReference type="InterPro" id="IPR005202">
    <property type="entry name" value="TF_GRAS"/>
</dbReference>
<reference evidence="4" key="1">
    <citation type="journal article" date="2017" name="Nature">
        <title>The sunflower genome provides insights into oil metabolism, flowering and Asterid evolution.</title>
        <authorList>
            <person name="Badouin H."/>
            <person name="Gouzy J."/>
            <person name="Grassa C.J."/>
            <person name="Murat F."/>
            <person name="Staton S.E."/>
            <person name="Cottret L."/>
            <person name="Lelandais-Briere C."/>
            <person name="Owens G.L."/>
            <person name="Carrere S."/>
            <person name="Mayjonade B."/>
            <person name="Legrand L."/>
            <person name="Gill N."/>
            <person name="Kane N.C."/>
            <person name="Bowers J.E."/>
            <person name="Hubner S."/>
            <person name="Bellec A."/>
            <person name="Berard A."/>
            <person name="Berges H."/>
            <person name="Blanchet N."/>
            <person name="Boniface M.C."/>
            <person name="Brunel D."/>
            <person name="Catrice O."/>
            <person name="Chaidir N."/>
            <person name="Claudel C."/>
            <person name="Donnadieu C."/>
            <person name="Faraut T."/>
            <person name="Fievet G."/>
            <person name="Helmstetter N."/>
            <person name="King M."/>
            <person name="Knapp S.J."/>
            <person name="Lai Z."/>
            <person name="Le Paslier M.C."/>
            <person name="Lippi Y."/>
            <person name="Lorenzon L."/>
            <person name="Mandel J.R."/>
            <person name="Marage G."/>
            <person name="Marchand G."/>
            <person name="Marquand E."/>
            <person name="Bret-Mestries E."/>
            <person name="Morien E."/>
            <person name="Nambeesan S."/>
            <person name="Nguyen T."/>
            <person name="Pegot-Espagnet P."/>
            <person name="Pouilly N."/>
            <person name="Raftis F."/>
            <person name="Sallet E."/>
            <person name="Schiex T."/>
            <person name="Thomas J."/>
            <person name="Vandecasteele C."/>
            <person name="Vares D."/>
            <person name="Vear F."/>
            <person name="Vautrin S."/>
            <person name="Crespi M."/>
            <person name="Mangin B."/>
            <person name="Burke J.M."/>
            <person name="Salse J."/>
            <person name="Munos S."/>
            <person name="Vincourt P."/>
            <person name="Rieseberg L.H."/>
            <person name="Langlade N.B."/>
        </authorList>
    </citation>
    <scope>NUCLEOTIDE SEQUENCE</scope>
    <source>
        <tissue evidence="4">Leaves</tissue>
    </source>
</reference>
<protein>
    <submittedName>
        <fullName evidence="4">Transcription factor GRAS family</fullName>
    </submittedName>
</protein>
<evidence type="ECO:0000256" key="2">
    <source>
        <dbReference type="ARBA" id="ARBA00023163"/>
    </source>
</evidence>
<comment type="caution">
    <text evidence="4">The sequence shown here is derived from an EMBL/GenBank/DDBJ whole genome shotgun (WGS) entry which is preliminary data.</text>
</comment>
<sequence length="203" mass="22482">MAMAVDELPEVDISDFTTTTTTTISTTNSATTPKDDHCSNWDSWSPLVDLDALLVDHEEDFGDLFESEIDEEIDNVDEDQNLAWAHAMLTEPSVSALSDDSKGLRLVHPLMAAVEALDNKNHDLVQVILVRLKDLVSPNEGTNMERLGAHFTDALFNLLKLGVSEGDGGEMVQYKQSKHLRHQPHLPTDILSAFQLLQDMSPT</sequence>
<evidence type="ECO:0000256" key="3">
    <source>
        <dbReference type="PROSITE-ProRule" id="PRU01191"/>
    </source>
</evidence>